<name>A0ABU6VFR5_9FABA</name>
<dbReference type="EMBL" id="JASCZI010151267">
    <property type="protein sequence ID" value="MED6171550.1"/>
    <property type="molecule type" value="Genomic_DNA"/>
</dbReference>
<accession>A0ABU6VFR5</accession>
<dbReference type="Proteomes" id="UP001341840">
    <property type="component" value="Unassembled WGS sequence"/>
</dbReference>
<sequence>MKELIPASHLSAVHPLHRPTITGSLQNMRLQEKQNIVITYNCLRMDCMQP</sequence>
<gene>
    <name evidence="1" type="ORF">PIB30_041700</name>
</gene>
<protein>
    <submittedName>
        <fullName evidence="1">Uncharacterized protein</fullName>
    </submittedName>
</protein>
<keyword evidence="2" id="KW-1185">Reference proteome</keyword>
<evidence type="ECO:0000313" key="1">
    <source>
        <dbReference type="EMBL" id="MED6171550.1"/>
    </source>
</evidence>
<organism evidence="1 2">
    <name type="scientific">Stylosanthes scabra</name>
    <dbReference type="NCBI Taxonomy" id="79078"/>
    <lineage>
        <taxon>Eukaryota</taxon>
        <taxon>Viridiplantae</taxon>
        <taxon>Streptophyta</taxon>
        <taxon>Embryophyta</taxon>
        <taxon>Tracheophyta</taxon>
        <taxon>Spermatophyta</taxon>
        <taxon>Magnoliopsida</taxon>
        <taxon>eudicotyledons</taxon>
        <taxon>Gunneridae</taxon>
        <taxon>Pentapetalae</taxon>
        <taxon>rosids</taxon>
        <taxon>fabids</taxon>
        <taxon>Fabales</taxon>
        <taxon>Fabaceae</taxon>
        <taxon>Papilionoideae</taxon>
        <taxon>50 kb inversion clade</taxon>
        <taxon>dalbergioids sensu lato</taxon>
        <taxon>Dalbergieae</taxon>
        <taxon>Pterocarpus clade</taxon>
        <taxon>Stylosanthes</taxon>
    </lineage>
</organism>
<evidence type="ECO:0000313" key="2">
    <source>
        <dbReference type="Proteomes" id="UP001341840"/>
    </source>
</evidence>
<proteinExistence type="predicted"/>
<reference evidence="1 2" key="1">
    <citation type="journal article" date="2023" name="Plants (Basel)">
        <title>Bridging the Gap: Combining Genomics and Transcriptomics Approaches to Understand Stylosanthes scabra, an Orphan Legume from the Brazilian Caatinga.</title>
        <authorList>
            <person name="Ferreira-Neto J.R.C."/>
            <person name="da Silva M.D."/>
            <person name="Binneck E."/>
            <person name="de Melo N.F."/>
            <person name="da Silva R.H."/>
            <person name="de Melo A.L.T.M."/>
            <person name="Pandolfi V."/>
            <person name="Bustamante F.O."/>
            <person name="Brasileiro-Vidal A.C."/>
            <person name="Benko-Iseppon A.M."/>
        </authorList>
    </citation>
    <scope>NUCLEOTIDE SEQUENCE [LARGE SCALE GENOMIC DNA]</scope>
    <source>
        <tissue evidence="1">Leaves</tissue>
    </source>
</reference>
<comment type="caution">
    <text evidence="1">The sequence shown here is derived from an EMBL/GenBank/DDBJ whole genome shotgun (WGS) entry which is preliminary data.</text>
</comment>